<feature type="non-terminal residue" evidence="1">
    <location>
        <position position="68"/>
    </location>
</feature>
<accession>A0A6N9TR20</accession>
<sequence length="68" mass="7569">MPAGEVKVLQPLTTGVVREIRVREGDFVHAGDVLMEIDPSDTAPELESMRADLQRVELDIARLRALLE</sequence>
<dbReference type="InterPro" id="IPR050739">
    <property type="entry name" value="MFP"/>
</dbReference>
<dbReference type="RefSeq" id="WP_163300078.1">
    <property type="nucleotide sequence ID" value="NZ_JAAGRR010000328.1"/>
</dbReference>
<evidence type="ECO:0000313" key="1">
    <source>
        <dbReference type="EMBL" id="NDY43722.1"/>
    </source>
</evidence>
<dbReference type="PANTHER" id="PTHR30386:SF27">
    <property type="entry name" value="MEMBRANE FUSION PROTEIN (MFP) FAMILY PROTEIN"/>
    <property type="match status" value="1"/>
</dbReference>
<dbReference type="AlphaFoldDB" id="A0A6N9TR20"/>
<name>A0A6N9TR20_DISTH</name>
<proteinExistence type="predicted"/>
<keyword evidence="2" id="KW-1185">Reference proteome</keyword>
<dbReference type="PANTHER" id="PTHR30386">
    <property type="entry name" value="MEMBRANE FUSION SUBUNIT OF EMRAB-TOLC MULTIDRUG EFFLUX PUMP"/>
    <property type="match status" value="1"/>
</dbReference>
<organism evidence="1 2">
    <name type="scientific">Dissulfurirhabdus thermomarina</name>
    <dbReference type="NCBI Taxonomy" id="1765737"/>
    <lineage>
        <taxon>Bacteria</taxon>
        <taxon>Deltaproteobacteria</taxon>
        <taxon>Dissulfurirhabdaceae</taxon>
        <taxon>Dissulfurirhabdus</taxon>
    </lineage>
</organism>
<dbReference type="EMBL" id="JAAGRR010000328">
    <property type="protein sequence ID" value="NDY43722.1"/>
    <property type="molecule type" value="Genomic_DNA"/>
</dbReference>
<reference evidence="1 2" key="1">
    <citation type="submission" date="2020-02" db="EMBL/GenBank/DDBJ databases">
        <title>Comparative genomics of sulfur disproportionating microorganisms.</title>
        <authorList>
            <person name="Ward L.M."/>
            <person name="Bertran E."/>
            <person name="Johnston D.T."/>
        </authorList>
    </citation>
    <scope>NUCLEOTIDE SEQUENCE [LARGE SCALE GENOMIC DNA]</scope>
    <source>
        <strain evidence="1 2">DSM 100025</strain>
    </source>
</reference>
<evidence type="ECO:0000313" key="2">
    <source>
        <dbReference type="Proteomes" id="UP000469346"/>
    </source>
</evidence>
<protein>
    <submittedName>
        <fullName evidence="1">Biotin/lipoyl-binding protein</fullName>
    </submittedName>
</protein>
<dbReference type="Gene3D" id="1.10.287.470">
    <property type="entry name" value="Helix hairpin bin"/>
    <property type="match status" value="1"/>
</dbReference>
<dbReference type="SUPFAM" id="SSF111369">
    <property type="entry name" value="HlyD-like secretion proteins"/>
    <property type="match status" value="1"/>
</dbReference>
<dbReference type="Gene3D" id="2.40.50.100">
    <property type="match status" value="1"/>
</dbReference>
<gene>
    <name evidence="1" type="ORF">G3N55_12865</name>
</gene>
<dbReference type="Proteomes" id="UP000469346">
    <property type="component" value="Unassembled WGS sequence"/>
</dbReference>
<comment type="caution">
    <text evidence="1">The sequence shown here is derived from an EMBL/GenBank/DDBJ whole genome shotgun (WGS) entry which is preliminary data.</text>
</comment>